<reference evidence="1 2" key="1">
    <citation type="submission" date="2024-10" db="EMBL/GenBank/DDBJ databases">
        <title>The Natural Products Discovery Center: Release of the First 8490 Sequenced Strains for Exploring Actinobacteria Biosynthetic Diversity.</title>
        <authorList>
            <person name="Kalkreuter E."/>
            <person name="Kautsar S.A."/>
            <person name="Yang D."/>
            <person name="Bader C.D."/>
            <person name="Teijaro C.N."/>
            <person name="Fluegel L."/>
            <person name="Davis C.M."/>
            <person name="Simpson J.R."/>
            <person name="Lauterbach L."/>
            <person name="Steele A.D."/>
            <person name="Gui C."/>
            <person name="Meng S."/>
            <person name="Li G."/>
            <person name="Viehrig K."/>
            <person name="Ye F."/>
            <person name="Su P."/>
            <person name="Kiefer A.F."/>
            <person name="Nichols A."/>
            <person name="Cepeda A.J."/>
            <person name="Yan W."/>
            <person name="Fan B."/>
            <person name="Jiang Y."/>
            <person name="Adhikari A."/>
            <person name="Zheng C.-J."/>
            <person name="Schuster L."/>
            <person name="Cowan T.M."/>
            <person name="Smanski M.J."/>
            <person name="Chevrette M.G."/>
            <person name="De Carvalho L.P.S."/>
            <person name="Shen B."/>
        </authorList>
    </citation>
    <scope>NUCLEOTIDE SEQUENCE [LARGE SCALE GENOMIC DNA]</scope>
    <source>
        <strain evidence="1 2">NPDC050545</strain>
    </source>
</reference>
<protein>
    <submittedName>
        <fullName evidence="1">Uncharacterized protein</fullName>
    </submittedName>
</protein>
<evidence type="ECO:0000313" key="2">
    <source>
        <dbReference type="Proteomes" id="UP001612741"/>
    </source>
</evidence>
<dbReference type="EMBL" id="JBITGY010000005">
    <property type="protein sequence ID" value="MFI6499525.1"/>
    <property type="molecule type" value="Genomic_DNA"/>
</dbReference>
<sequence length="109" mass="12476">MLAIVQVCPVGACRLATFVPRLGGDISCSAARALDEPNALTSIAAVTLTTTTRRSLYNIENILDDLPSTEQIHYFRRLLRERTRMTLLRMSREKELRYELAALMRDHRR</sequence>
<dbReference type="Proteomes" id="UP001612741">
    <property type="component" value="Unassembled WGS sequence"/>
</dbReference>
<evidence type="ECO:0000313" key="1">
    <source>
        <dbReference type="EMBL" id="MFI6499525.1"/>
    </source>
</evidence>
<gene>
    <name evidence="1" type="ORF">ACIBG2_19210</name>
</gene>
<dbReference type="RefSeq" id="WP_397082892.1">
    <property type="nucleotide sequence ID" value="NZ_JBITGY010000005.1"/>
</dbReference>
<name>A0ABW7YUD0_9ACTN</name>
<proteinExistence type="predicted"/>
<comment type="caution">
    <text evidence="1">The sequence shown here is derived from an EMBL/GenBank/DDBJ whole genome shotgun (WGS) entry which is preliminary data.</text>
</comment>
<organism evidence="1 2">
    <name type="scientific">Nonomuraea typhae</name>
    <dbReference type="NCBI Taxonomy" id="2603600"/>
    <lineage>
        <taxon>Bacteria</taxon>
        <taxon>Bacillati</taxon>
        <taxon>Actinomycetota</taxon>
        <taxon>Actinomycetes</taxon>
        <taxon>Streptosporangiales</taxon>
        <taxon>Streptosporangiaceae</taxon>
        <taxon>Nonomuraea</taxon>
    </lineage>
</organism>
<keyword evidence="2" id="KW-1185">Reference proteome</keyword>
<accession>A0ABW7YUD0</accession>